<dbReference type="InterPro" id="IPR001763">
    <property type="entry name" value="Rhodanese-like_dom"/>
</dbReference>
<dbReference type="EMBL" id="JTLV02000001">
    <property type="protein sequence ID" value="PQM30544.1"/>
    <property type="molecule type" value="Genomic_DNA"/>
</dbReference>
<feature type="domain" description="Rhodanese" evidence="1">
    <location>
        <begin position="16"/>
        <end position="104"/>
    </location>
</feature>
<dbReference type="RefSeq" id="WP_040092710.1">
    <property type="nucleotide sequence ID" value="NZ_CM020866.1"/>
</dbReference>
<dbReference type="Gene3D" id="3.40.250.10">
    <property type="entry name" value="Rhodanese-like domain"/>
    <property type="match status" value="1"/>
</dbReference>
<dbReference type="SUPFAM" id="SSF52821">
    <property type="entry name" value="Rhodanese/Cell cycle control phosphatase"/>
    <property type="match status" value="1"/>
</dbReference>
<dbReference type="InterPro" id="IPR036873">
    <property type="entry name" value="Rhodanese-like_dom_sf"/>
</dbReference>
<gene>
    <name evidence="2" type="ORF">SMSRO_SF003130</name>
</gene>
<dbReference type="Pfam" id="PF00581">
    <property type="entry name" value="Rhodanese"/>
    <property type="match status" value="1"/>
</dbReference>
<evidence type="ECO:0000259" key="1">
    <source>
        <dbReference type="PROSITE" id="PS50206"/>
    </source>
</evidence>
<comment type="caution">
    <text evidence="2">The sequence shown here is derived from an EMBL/GenBank/DDBJ whole genome shotgun (WGS) entry which is preliminary data.</text>
</comment>
<keyword evidence="3" id="KW-1185">Reference proteome</keyword>
<dbReference type="Proteomes" id="UP000031565">
    <property type="component" value="Unassembled WGS sequence"/>
</dbReference>
<dbReference type="AlphaFoldDB" id="A0A2P6FAX4"/>
<dbReference type="OrthoDB" id="399039at2"/>
<sequence length="108" mass="12655">MKQQSVYIDNQTFETIKDNAYLLDVRTNVEFKTLSQMPNSTNVYIFDLLQNPNHYLPDKEQLIFTLCNGGNRSSEAALELRQLGYSNVYVLTTGIYGYYRWKNKKNNK</sequence>
<dbReference type="PANTHER" id="PTHR43031:SF16">
    <property type="entry name" value="OXIDOREDUCTASE"/>
    <property type="match status" value="1"/>
</dbReference>
<proteinExistence type="predicted"/>
<dbReference type="InterPro" id="IPR050229">
    <property type="entry name" value="GlpE_sulfurtransferase"/>
</dbReference>
<protein>
    <submittedName>
        <fullName evidence="2">Molybdopterin biosynthesis protein MoeB</fullName>
    </submittedName>
</protein>
<evidence type="ECO:0000313" key="2">
    <source>
        <dbReference type="EMBL" id="PQM30544.1"/>
    </source>
</evidence>
<evidence type="ECO:0000313" key="3">
    <source>
        <dbReference type="Proteomes" id="UP000031565"/>
    </source>
</evidence>
<dbReference type="SMART" id="SM00450">
    <property type="entry name" value="RHOD"/>
    <property type="match status" value="1"/>
</dbReference>
<name>A0A2P6FAX4_9MOLU</name>
<dbReference type="CDD" id="cd00158">
    <property type="entry name" value="RHOD"/>
    <property type="match status" value="1"/>
</dbReference>
<reference evidence="2 3" key="1">
    <citation type="journal article" date="2015" name="MBio">
        <title>Genome sequence of the Drosophila melanogaster male-killing Spiroplasma strain MSRO endosymbiont.</title>
        <authorList>
            <person name="Paredes J.C."/>
            <person name="Herren J.K."/>
            <person name="Schupfer F."/>
            <person name="Marin R."/>
            <person name="Claverol S."/>
            <person name="Kuo C.H."/>
            <person name="Lemaitre B."/>
            <person name="Beven L."/>
        </authorList>
    </citation>
    <scope>NUCLEOTIDE SEQUENCE [LARGE SCALE GENOMIC DNA]</scope>
    <source>
        <strain evidence="2 3">MSRO</strain>
    </source>
</reference>
<organism evidence="2 3">
    <name type="scientific">Spiroplasma poulsonii</name>
    <dbReference type="NCBI Taxonomy" id="2138"/>
    <lineage>
        <taxon>Bacteria</taxon>
        <taxon>Bacillati</taxon>
        <taxon>Mycoplasmatota</taxon>
        <taxon>Mollicutes</taxon>
        <taxon>Entomoplasmatales</taxon>
        <taxon>Spiroplasmataceae</taxon>
        <taxon>Spiroplasma</taxon>
    </lineage>
</organism>
<dbReference type="STRING" id="2138.SMSRO_v1c03000"/>
<dbReference type="PROSITE" id="PS50206">
    <property type="entry name" value="RHODANESE_3"/>
    <property type="match status" value="1"/>
</dbReference>
<dbReference type="PANTHER" id="PTHR43031">
    <property type="entry name" value="FAD-DEPENDENT OXIDOREDUCTASE"/>
    <property type="match status" value="1"/>
</dbReference>
<accession>A0A2P6FAX4</accession>